<dbReference type="AlphaFoldDB" id="A0A7D5QXI2"/>
<feature type="transmembrane region" description="Helical" evidence="1">
    <location>
        <begin position="86"/>
        <end position="106"/>
    </location>
</feature>
<keyword evidence="3" id="KW-1185">Reference proteome</keyword>
<dbReference type="KEGG" id="ncl:C5F47_04810"/>
<dbReference type="Proteomes" id="UP000509771">
    <property type="component" value="Chromosome"/>
</dbReference>
<reference evidence="2 3" key="1">
    <citation type="submission" date="2018-02" db="EMBL/GenBank/DDBJ databases">
        <title>Complete genome of Nitrosopumilus cobalaminigenes HCA1.</title>
        <authorList>
            <person name="Qin W."/>
            <person name="Zheng Y."/>
            <person name="Stahl D.A."/>
        </authorList>
    </citation>
    <scope>NUCLEOTIDE SEQUENCE [LARGE SCALE GENOMIC DNA]</scope>
    <source>
        <strain evidence="2 3">HCA1</strain>
    </source>
</reference>
<evidence type="ECO:0000256" key="1">
    <source>
        <dbReference type="SAM" id="Phobius"/>
    </source>
</evidence>
<keyword evidence="1" id="KW-0472">Membrane</keyword>
<feature type="transmembrane region" description="Helical" evidence="1">
    <location>
        <begin position="6"/>
        <end position="27"/>
    </location>
</feature>
<dbReference type="EMBL" id="CP026993">
    <property type="protein sequence ID" value="QLH02916.1"/>
    <property type="molecule type" value="Genomic_DNA"/>
</dbReference>
<dbReference type="RefSeq" id="WP_179360009.1">
    <property type="nucleotide sequence ID" value="NZ_CP026993.1"/>
</dbReference>
<evidence type="ECO:0000313" key="2">
    <source>
        <dbReference type="EMBL" id="QLH02916.1"/>
    </source>
</evidence>
<gene>
    <name evidence="2" type="ORF">C5F47_04810</name>
</gene>
<proteinExistence type="predicted"/>
<dbReference type="OrthoDB" id="3276at2157"/>
<protein>
    <submittedName>
        <fullName evidence="2">Uncharacterized protein</fullName>
    </submittedName>
</protein>
<organism evidence="2 3">
    <name type="scientific">Nitrosopumilus cobalaminigenes</name>
    <dbReference type="NCBI Taxonomy" id="1470066"/>
    <lineage>
        <taxon>Archaea</taxon>
        <taxon>Nitrososphaerota</taxon>
        <taxon>Nitrososphaeria</taxon>
        <taxon>Nitrosopumilales</taxon>
        <taxon>Nitrosopumilaceae</taxon>
        <taxon>Nitrosopumilus</taxon>
    </lineage>
</organism>
<dbReference type="GeneID" id="56059330"/>
<evidence type="ECO:0000313" key="3">
    <source>
        <dbReference type="Proteomes" id="UP000509771"/>
    </source>
</evidence>
<keyword evidence="1" id="KW-0812">Transmembrane</keyword>
<feature type="transmembrane region" description="Helical" evidence="1">
    <location>
        <begin position="34"/>
        <end position="54"/>
    </location>
</feature>
<name>A0A7D5QXI2_9ARCH</name>
<accession>A0A7D5QXI2</accession>
<sequence length="121" mass="14148">MPAKGPVSITWQTIFCFIPIMDIVASYRIKKMRWYLLIFTIFGAISMLIQSIVYPLDETSIYNERIYSEINGVDWNYAILGSNPDLGILNIIIHHAIAYVIAVYLIRRWSKRWNQNFSQSL</sequence>
<keyword evidence="1" id="KW-1133">Transmembrane helix</keyword>